<feature type="transmembrane region" description="Helical" evidence="1">
    <location>
        <begin position="190"/>
        <end position="211"/>
    </location>
</feature>
<dbReference type="AlphaFoldDB" id="A0A5C5WL67"/>
<dbReference type="EMBL" id="SJPI01000002">
    <property type="protein sequence ID" value="TWT50905.1"/>
    <property type="molecule type" value="Genomic_DNA"/>
</dbReference>
<dbReference type="RefSeq" id="WP_242632127.1">
    <property type="nucleotide sequence ID" value="NZ_SJPI01000002.1"/>
</dbReference>
<keyword evidence="1" id="KW-0812">Transmembrane</keyword>
<feature type="transmembrane region" description="Helical" evidence="1">
    <location>
        <begin position="132"/>
        <end position="153"/>
    </location>
</feature>
<evidence type="ECO:0000256" key="1">
    <source>
        <dbReference type="SAM" id="Phobius"/>
    </source>
</evidence>
<keyword evidence="1" id="KW-0472">Membrane</keyword>
<feature type="transmembrane region" description="Helical" evidence="1">
    <location>
        <begin position="22"/>
        <end position="42"/>
    </location>
</feature>
<evidence type="ECO:0000313" key="3">
    <source>
        <dbReference type="Proteomes" id="UP000316598"/>
    </source>
</evidence>
<keyword evidence="3" id="KW-1185">Reference proteome</keyword>
<sequence>MPGFYAWTDSDQSRPSPLLWKVPLWVAIASVAFCAALPWLPVNASTVGASSRQAIRFSLRSLLAVTAGVAIAIALIAVFPIVFSGLTCAAAYVYLIAFCLRNRQHRTAGFALIACMIFPYGWVVSYEELDRILPTLAILLAGMPTFVPAALIGQLFGQHFQDSQWVAYLLTAAEIFVGIWMMRLGPKRTIAYLLFVMQISALSSLAFYMMCIA</sequence>
<comment type="caution">
    <text evidence="2">The sequence shown here is derived from an EMBL/GenBank/DDBJ whole genome shotgun (WGS) entry which is preliminary data.</text>
</comment>
<proteinExistence type="predicted"/>
<feature type="transmembrane region" description="Helical" evidence="1">
    <location>
        <begin position="165"/>
        <end position="184"/>
    </location>
</feature>
<feature type="transmembrane region" description="Helical" evidence="1">
    <location>
        <begin position="107"/>
        <end position="126"/>
    </location>
</feature>
<name>A0A5C5WL67_9BACT</name>
<accession>A0A5C5WL67</accession>
<reference evidence="2 3" key="1">
    <citation type="submission" date="2019-02" db="EMBL/GenBank/DDBJ databases">
        <title>Deep-cultivation of Planctomycetes and their phenomic and genomic characterization uncovers novel biology.</title>
        <authorList>
            <person name="Wiegand S."/>
            <person name="Jogler M."/>
            <person name="Boedeker C."/>
            <person name="Pinto D."/>
            <person name="Vollmers J."/>
            <person name="Rivas-Marin E."/>
            <person name="Kohn T."/>
            <person name="Peeters S.H."/>
            <person name="Heuer A."/>
            <person name="Rast P."/>
            <person name="Oberbeckmann S."/>
            <person name="Bunk B."/>
            <person name="Jeske O."/>
            <person name="Meyerdierks A."/>
            <person name="Storesund J.E."/>
            <person name="Kallscheuer N."/>
            <person name="Luecker S."/>
            <person name="Lage O.M."/>
            <person name="Pohl T."/>
            <person name="Merkel B.J."/>
            <person name="Hornburger P."/>
            <person name="Mueller R.-W."/>
            <person name="Bruemmer F."/>
            <person name="Labrenz M."/>
            <person name="Spormann A.M."/>
            <person name="Op Den Camp H."/>
            <person name="Overmann J."/>
            <person name="Amann R."/>
            <person name="Jetten M.S.M."/>
            <person name="Mascher T."/>
            <person name="Medema M.H."/>
            <person name="Devos D.P."/>
            <person name="Kaster A.-K."/>
            <person name="Ovreas L."/>
            <person name="Rohde M."/>
            <person name="Galperin M.Y."/>
            <person name="Jogler C."/>
        </authorList>
    </citation>
    <scope>NUCLEOTIDE SEQUENCE [LARGE SCALE GENOMIC DNA]</scope>
    <source>
        <strain evidence="2 3">Pla22</strain>
    </source>
</reference>
<feature type="transmembrane region" description="Helical" evidence="1">
    <location>
        <begin position="62"/>
        <end position="95"/>
    </location>
</feature>
<gene>
    <name evidence="2" type="ORF">Pla22_36480</name>
</gene>
<dbReference type="Proteomes" id="UP000316598">
    <property type="component" value="Unassembled WGS sequence"/>
</dbReference>
<evidence type="ECO:0000313" key="2">
    <source>
        <dbReference type="EMBL" id="TWT50905.1"/>
    </source>
</evidence>
<keyword evidence="1" id="KW-1133">Transmembrane helix</keyword>
<organism evidence="2 3">
    <name type="scientific">Rubripirellula amarantea</name>
    <dbReference type="NCBI Taxonomy" id="2527999"/>
    <lineage>
        <taxon>Bacteria</taxon>
        <taxon>Pseudomonadati</taxon>
        <taxon>Planctomycetota</taxon>
        <taxon>Planctomycetia</taxon>
        <taxon>Pirellulales</taxon>
        <taxon>Pirellulaceae</taxon>
        <taxon>Rubripirellula</taxon>
    </lineage>
</organism>
<protein>
    <submittedName>
        <fullName evidence="2">Uncharacterized protein</fullName>
    </submittedName>
</protein>